<feature type="chain" id="PRO_5046950934" evidence="1">
    <location>
        <begin position="19"/>
        <end position="744"/>
    </location>
</feature>
<dbReference type="Gene3D" id="3.40.50.1820">
    <property type="entry name" value="alpha/beta hydrolase"/>
    <property type="match status" value="1"/>
</dbReference>
<dbReference type="InterPro" id="IPR029058">
    <property type="entry name" value="AB_hydrolase_fold"/>
</dbReference>
<evidence type="ECO:0000313" key="3">
    <source>
        <dbReference type="EMBL" id="MFC7339008.1"/>
    </source>
</evidence>
<dbReference type="PANTHER" id="PTHR35532">
    <property type="entry name" value="SIMILAR TO POLYHYDROXYALKANOATE DEPOLYMERASE"/>
    <property type="match status" value="1"/>
</dbReference>
<feature type="domain" description="Transglutaminase-like" evidence="2">
    <location>
        <begin position="123"/>
        <end position="220"/>
    </location>
</feature>
<accession>A0ABW2LBG5</accession>
<evidence type="ECO:0000256" key="1">
    <source>
        <dbReference type="SAM" id="SignalP"/>
    </source>
</evidence>
<dbReference type="InterPro" id="IPR002931">
    <property type="entry name" value="Transglutaminase-like"/>
</dbReference>
<name>A0ABW2LBG5_9BACT</name>
<keyword evidence="4" id="KW-1185">Reference proteome</keyword>
<evidence type="ECO:0000259" key="2">
    <source>
        <dbReference type="Pfam" id="PF01841"/>
    </source>
</evidence>
<dbReference type="SUPFAM" id="SSF54001">
    <property type="entry name" value="Cysteine proteinases"/>
    <property type="match status" value="1"/>
</dbReference>
<reference evidence="4" key="1">
    <citation type="journal article" date="2019" name="Int. J. Syst. Evol. Microbiol.">
        <title>The Global Catalogue of Microorganisms (GCM) 10K type strain sequencing project: providing services to taxonomists for standard genome sequencing and annotation.</title>
        <authorList>
            <consortium name="The Broad Institute Genomics Platform"/>
            <consortium name="The Broad Institute Genome Sequencing Center for Infectious Disease"/>
            <person name="Wu L."/>
            <person name="Ma J."/>
        </authorList>
    </citation>
    <scope>NUCLEOTIDE SEQUENCE [LARGE SCALE GENOMIC DNA]</scope>
    <source>
        <strain evidence="4">CGMCC 4.1467</strain>
    </source>
</reference>
<keyword evidence="1" id="KW-0732">Signal</keyword>
<dbReference type="Proteomes" id="UP001596472">
    <property type="component" value="Unassembled WGS sequence"/>
</dbReference>
<dbReference type="PANTHER" id="PTHR35532:SF5">
    <property type="entry name" value="CARBOHYDRATE-BINDING DOMAIN-CONTAINING PROTEIN"/>
    <property type="match status" value="1"/>
</dbReference>
<dbReference type="Pfam" id="PF01841">
    <property type="entry name" value="Transglut_core"/>
    <property type="match status" value="1"/>
</dbReference>
<dbReference type="Gene3D" id="3.10.620.30">
    <property type="match status" value="1"/>
</dbReference>
<dbReference type="InterPro" id="IPR038765">
    <property type="entry name" value="Papain-like_cys_pep_sf"/>
</dbReference>
<gene>
    <name evidence="3" type="ORF">ACFQY0_17560</name>
</gene>
<sequence length="744" mass="83902">MRAFMLALILALPAGGKAADFEESLAIASDNAGQLRSFVEAAARDFGPFGKRAAEFLVKGMPETDLRQLGEGFLMENLTLAMRARDQFAWTRELPEEVFFNEVLPYASLDETREAWRAEYYHICRELVKDCKSSSEAAQMINKEFFKVIGVHYHTGRKAPNQSPSESKEWGKASCTGLSIILVDACRSVGVPARIAGTALWSNKRGNHTWVEIYDGGEWFFTGADEFHADGLNKAWFVEDASKALKDDWKHAIWASSWSNADGYFPLAWDRENRGIPAVNVTDRYALPEKEAEQAVVHLRVWDRSGGERLALPVEVLDAQGKVLQSVKTKAGTSDLNDMASISVEPGRNYRLSIRNDSAFRLVDLRLEKVGELTQELYWDEMEASVEDSPLSRNEAIEYARQTWKTMLMEPSEDRKKELEGKVVKAGGKEMKYLEKHFGEAPAGERSLYISMHGGGGAPPRVNDQQWQNQIRLYAPEEGIVVAPRAPSDTWNLWHEDHIDALFDRLIGNFVLERGVDPDRVFLMGYSAGGDGVYQLAPRMADRFAAAAMMAGHPNGVSPLGLRNLPFMIFMGGNDSAYKRNKIAAEWEMKLGALREADPGGYEHQVTIYEGLGHWMNGRDAEALPWMARHRRNAWPKKVVWHQSGRTHDRFYWLSLPEGVARQGQTIRAEVTGQEIEVKAEGLNQLVLRLNDELLDLDQMIVVRVNGAELFRGNVEREKDLIRESLRERPDLHSVAFGRVELKF</sequence>
<proteinExistence type="predicted"/>
<protein>
    <submittedName>
        <fullName evidence="3">Transglutaminase domain-containing protein</fullName>
    </submittedName>
</protein>
<evidence type="ECO:0000313" key="4">
    <source>
        <dbReference type="Proteomes" id="UP001596472"/>
    </source>
</evidence>
<dbReference type="EMBL" id="JBHTBS010000011">
    <property type="protein sequence ID" value="MFC7339008.1"/>
    <property type="molecule type" value="Genomic_DNA"/>
</dbReference>
<feature type="signal peptide" evidence="1">
    <location>
        <begin position="1"/>
        <end position="18"/>
    </location>
</feature>
<dbReference type="SUPFAM" id="SSF53474">
    <property type="entry name" value="alpha/beta-Hydrolases"/>
    <property type="match status" value="1"/>
</dbReference>
<dbReference type="RefSeq" id="WP_379715065.1">
    <property type="nucleotide sequence ID" value="NZ_JBHTBS010000011.1"/>
</dbReference>
<comment type="caution">
    <text evidence="3">The sequence shown here is derived from an EMBL/GenBank/DDBJ whole genome shotgun (WGS) entry which is preliminary data.</text>
</comment>
<organism evidence="3 4">
    <name type="scientific">Haloferula chungangensis</name>
    <dbReference type="NCBI Taxonomy" id="1048331"/>
    <lineage>
        <taxon>Bacteria</taxon>
        <taxon>Pseudomonadati</taxon>
        <taxon>Verrucomicrobiota</taxon>
        <taxon>Verrucomicrobiia</taxon>
        <taxon>Verrucomicrobiales</taxon>
        <taxon>Verrucomicrobiaceae</taxon>
        <taxon>Haloferula</taxon>
    </lineage>
</organism>